<name>A0A2U8HL63_9RHOB</name>
<dbReference type="AlphaFoldDB" id="A0A2U8HL63"/>
<dbReference type="SUPFAM" id="SSF51126">
    <property type="entry name" value="Pectin lyase-like"/>
    <property type="match status" value="1"/>
</dbReference>
<accession>A0A2U8HL63</accession>
<gene>
    <name evidence="1" type="ORF">CEW88_22395</name>
</gene>
<reference evidence="1 2" key="1">
    <citation type="submission" date="2017-06" db="EMBL/GenBank/DDBJ databases">
        <title>Yangia sp. YSBP01 complete genome sequence.</title>
        <authorList>
            <person name="Woo J.-H."/>
            <person name="Kim H.-S."/>
        </authorList>
    </citation>
    <scope>NUCLEOTIDE SEQUENCE [LARGE SCALE GENOMIC DNA]</scope>
    <source>
        <strain evidence="1 2">YSBP01</strain>
        <plasmid evidence="1 2">unnamed2</plasmid>
    </source>
</reference>
<keyword evidence="1" id="KW-0614">Plasmid</keyword>
<protein>
    <submittedName>
        <fullName evidence="1">Uncharacterized protein</fullName>
    </submittedName>
</protein>
<dbReference type="EMBL" id="CP022192">
    <property type="protein sequence ID" value="AWI86513.1"/>
    <property type="molecule type" value="Genomic_DNA"/>
</dbReference>
<evidence type="ECO:0000313" key="1">
    <source>
        <dbReference type="EMBL" id="AWI86513.1"/>
    </source>
</evidence>
<geneLocation type="plasmid" evidence="1 2">
    <name>unnamed2</name>
</geneLocation>
<evidence type="ECO:0000313" key="2">
    <source>
        <dbReference type="Proteomes" id="UP000244915"/>
    </source>
</evidence>
<dbReference type="Proteomes" id="UP000244915">
    <property type="component" value="Plasmid unnamed2"/>
</dbReference>
<organism evidence="1 2">
    <name type="scientific">Alloyangia pacifica</name>
    <dbReference type="NCBI Taxonomy" id="311180"/>
    <lineage>
        <taxon>Bacteria</taxon>
        <taxon>Pseudomonadati</taxon>
        <taxon>Pseudomonadota</taxon>
        <taxon>Alphaproteobacteria</taxon>
        <taxon>Rhodobacterales</taxon>
        <taxon>Roseobacteraceae</taxon>
        <taxon>Alloyangia</taxon>
    </lineage>
</organism>
<sequence>MAGHARGARLWGTPARRITVRGCRFAGAPVSDRVGADPRDAVAVARQQGLVAGSYAGIGIRVQNARDITVTGNEVTGVYRGLSFEKVAGLEVSANLVHDVRSDGMTFGQLEHARIERNTVRDLHPWRHAEAEHRGDHPDLMQFWTTNSDAATRDVVIRGNLLVQRAVAQDERAQGLFMRNLKAEADEASEEFFFQDMVIEGNVILTAHINALVVGETTGLAVTGNLLLQEPGAGTGEIATPILSIARRSSEVKVSGNVLPDLSRDYATVQGYVSLTEGAALGWQVRGNTLTRRDRDRDAVMTEEGAVLFSYARIIAAIEAGGMSPPTDGTGVPARALALSEPPCKSGPAREGVAQCP</sequence>
<dbReference type="KEGG" id="ypac:CEW88_22395"/>
<proteinExistence type="predicted"/>
<dbReference type="InterPro" id="IPR012334">
    <property type="entry name" value="Pectin_lyas_fold"/>
</dbReference>
<dbReference type="InterPro" id="IPR011050">
    <property type="entry name" value="Pectin_lyase_fold/virulence"/>
</dbReference>
<dbReference type="Gene3D" id="2.160.20.10">
    <property type="entry name" value="Single-stranded right-handed beta-helix, Pectin lyase-like"/>
    <property type="match status" value="1"/>
</dbReference>